<dbReference type="InterPro" id="IPR019826">
    <property type="entry name" value="Carboxylesterase_B_AS"/>
</dbReference>
<dbReference type="Proteomes" id="UP000800041">
    <property type="component" value="Unassembled WGS sequence"/>
</dbReference>
<comment type="similarity">
    <text evidence="1 3">Belongs to the type-B carboxylesterase/lipase family.</text>
</comment>
<dbReference type="PANTHER" id="PTHR43918">
    <property type="entry name" value="ACETYLCHOLINESTERASE"/>
    <property type="match status" value="1"/>
</dbReference>
<feature type="signal peptide" evidence="3">
    <location>
        <begin position="1"/>
        <end position="22"/>
    </location>
</feature>
<evidence type="ECO:0000256" key="3">
    <source>
        <dbReference type="RuleBase" id="RU361235"/>
    </source>
</evidence>
<dbReference type="SUPFAM" id="SSF53474">
    <property type="entry name" value="alpha/beta-Hydrolases"/>
    <property type="match status" value="1"/>
</dbReference>
<dbReference type="AlphaFoldDB" id="A0A6G1HC25"/>
<dbReference type="InterPro" id="IPR029058">
    <property type="entry name" value="AB_hydrolase_fold"/>
</dbReference>
<evidence type="ECO:0000256" key="2">
    <source>
        <dbReference type="ARBA" id="ARBA00022801"/>
    </source>
</evidence>
<dbReference type="InterPro" id="IPR002018">
    <property type="entry name" value="CarbesteraseB"/>
</dbReference>
<keyword evidence="3" id="KW-0732">Signal</keyword>
<keyword evidence="2 3" id="KW-0378">Hydrolase</keyword>
<gene>
    <name evidence="5" type="ORF">K402DRAFT_324263</name>
</gene>
<dbReference type="EMBL" id="ML977141">
    <property type="protein sequence ID" value="KAF1990783.1"/>
    <property type="molecule type" value="Genomic_DNA"/>
</dbReference>
<dbReference type="PANTHER" id="PTHR43918:SF4">
    <property type="entry name" value="CARBOXYLIC ESTER HYDROLASE"/>
    <property type="match status" value="1"/>
</dbReference>
<dbReference type="Pfam" id="PF00135">
    <property type="entry name" value="COesterase"/>
    <property type="match status" value="1"/>
</dbReference>
<dbReference type="InterPro" id="IPR019819">
    <property type="entry name" value="Carboxylesterase_B_CS"/>
</dbReference>
<feature type="domain" description="Carboxylesterase type B" evidence="4">
    <location>
        <begin position="24"/>
        <end position="479"/>
    </location>
</feature>
<name>A0A6G1HC25_9PEZI</name>
<dbReference type="OrthoDB" id="408631at2759"/>
<dbReference type="PROSITE" id="PS00122">
    <property type="entry name" value="CARBOXYLESTERASE_B_1"/>
    <property type="match status" value="1"/>
</dbReference>
<evidence type="ECO:0000313" key="5">
    <source>
        <dbReference type="EMBL" id="KAF1990783.1"/>
    </source>
</evidence>
<evidence type="ECO:0000256" key="1">
    <source>
        <dbReference type="ARBA" id="ARBA00005964"/>
    </source>
</evidence>
<proteinExistence type="inferred from homology"/>
<sequence length="530" mass="57307">MGFRRSVFFLAFLASLCDQVLAEQPSVRLQGSEVRGVAAQVVGAGVSVHQYLGIPYAITPPERFSPPRAIRQQTWVVNADTLKPACMQQFNYPESSRNFALQVFNNPAPPGESEDCLYLNVYTPTTPAPAGGWPVMFWLYGGSLQFGTGSLPGYNGSAFAAYENIVLVTINYRTNVFGFPGSPELPDNGHNLGFLDQRTALDWVQRNIKAFGGDPEKVTVFGESAGAFSTDALLTSFGKDQKPPFRAAILQSGQYSYRSAPRNISTNFANWDKLASALNCTSNSNSTLACVKAAPATTIKDIIERGALVFSPMPDNITLFPNPAAKRLSGDIYPIPVMSGSNAQEGRVFAQGMTNVSAALLTSFPVATAEQRQAIADAYPVGQDGLDTPFDAIAQIMTENRFQCSQAQFANDTASMGIPSYRYYFNASFPNLEKFPAAGVYHSIEIDLVFRNYESANVTSQEVFLSDFLQSTWASFARNPAAGPGWSALGKAVEGGKDLAVIGPEGVRMGRQEEVDGRCGLFDGLYNLSV</sequence>
<evidence type="ECO:0000313" key="6">
    <source>
        <dbReference type="Proteomes" id="UP000800041"/>
    </source>
</evidence>
<accession>A0A6G1HC25</accession>
<organism evidence="5 6">
    <name type="scientific">Aulographum hederae CBS 113979</name>
    <dbReference type="NCBI Taxonomy" id="1176131"/>
    <lineage>
        <taxon>Eukaryota</taxon>
        <taxon>Fungi</taxon>
        <taxon>Dikarya</taxon>
        <taxon>Ascomycota</taxon>
        <taxon>Pezizomycotina</taxon>
        <taxon>Dothideomycetes</taxon>
        <taxon>Pleosporomycetidae</taxon>
        <taxon>Aulographales</taxon>
        <taxon>Aulographaceae</taxon>
    </lineage>
</organism>
<dbReference type="Gene3D" id="3.40.50.1820">
    <property type="entry name" value="alpha/beta hydrolase"/>
    <property type="match status" value="1"/>
</dbReference>
<dbReference type="GO" id="GO:0052689">
    <property type="term" value="F:carboxylic ester hydrolase activity"/>
    <property type="evidence" value="ECO:0007669"/>
    <property type="project" value="TreeGrafter"/>
</dbReference>
<reference evidence="5" key="1">
    <citation type="journal article" date="2020" name="Stud. Mycol.">
        <title>101 Dothideomycetes genomes: a test case for predicting lifestyles and emergence of pathogens.</title>
        <authorList>
            <person name="Haridas S."/>
            <person name="Albert R."/>
            <person name="Binder M."/>
            <person name="Bloem J."/>
            <person name="Labutti K."/>
            <person name="Salamov A."/>
            <person name="Andreopoulos B."/>
            <person name="Baker S."/>
            <person name="Barry K."/>
            <person name="Bills G."/>
            <person name="Bluhm B."/>
            <person name="Cannon C."/>
            <person name="Castanera R."/>
            <person name="Culley D."/>
            <person name="Daum C."/>
            <person name="Ezra D."/>
            <person name="Gonzalez J."/>
            <person name="Henrissat B."/>
            <person name="Kuo A."/>
            <person name="Liang C."/>
            <person name="Lipzen A."/>
            <person name="Lutzoni F."/>
            <person name="Magnuson J."/>
            <person name="Mondo S."/>
            <person name="Nolan M."/>
            <person name="Ohm R."/>
            <person name="Pangilinan J."/>
            <person name="Park H.-J."/>
            <person name="Ramirez L."/>
            <person name="Alfaro M."/>
            <person name="Sun H."/>
            <person name="Tritt A."/>
            <person name="Yoshinaga Y."/>
            <person name="Zwiers L.-H."/>
            <person name="Turgeon B."/>
            <person name="Goodwin S."/>
            <person name="Spatafora J."/>
            <person name="Crous P."/>
            <person name="Grigoriev I."/>
        </authorList>
    </citation>
    <scope>NUCLEOTIDE SEQUENCE</scope>
    <source>
        <strain evidence="5">CBS 113979</strain>
    </source>
</reference>
<feature type="chain" id="PRO_5026378113" description="Carboxylic ester hydrolase" evidence="3">
    <location>
        <begin position="23"/>
        <end position="530"/>
    </location>
</feature>
<keyword evidence="6" id="KW-1185">Reference proteome</keyword>
<protein>
    <recommendedName>
        <fullName evidence="3">Carboxylic ester hydrolase</fullName>
        <ecNumber evidence="3">3.1.1.-</ecNumber>
    </recommendedName>
</protein>
<dbReference type="InterPro" id="IPR050654">
    <property type="entry name" value="AChE-related_enzymes"/>
</dbReference>
<evidence type="ECO:0000259" key="4">
    <source>
        <dbReference type="Pfam" id="PF00135"/>
    </source>
</evidence>
<dbReference type="PROSITE" id="PS00941">
    <property type="entry name" value="CARBOXYLESTERASE_B_2"/>
    <property type="match status" value="1"/>
</dbReference>
<dbReference type="EC" id="3.1.1.-" evidence="3"/>